<dbReference type="Gene3D" id="3.90.79.10">
    <property type="entry name" value="Nucleoside Triphosphate Pyrophosphohydrolase"/>
    <property type="match status" value="1"/>
</dbReference>
<dbReference type="GO" id="GO:0006754">
    <property type="term" value="P:ATP biosynthetic process"/>
    <property type="evidence" value="ECO:0007669"/>
    <property type="project" value="TreeGrafter"/>
</dbReference>
<dbReference type="AlphaFoldDB" id="A0A1G2GTN0"/>
<dbReference type="SUPFAM" id="SSF55811">
    <property type="entry name" value="Nudix"/>
    <property type="match status" value="1"/>
</dbReference>
<dbReference type="EMBL" id="MHNW01000015">
    <property type="protein sequence ID" value="OGZ53563.1"/>
    <property type="molecule type" value="Genomic_DNA"/>
</dbReference>
<evidence type="ECO:0000256" key="1">
    <source>
        <dbReference type="ARBA" id="ARBA00005582"/>
    </source>
</evidence>
<name>A0A1G2GTN0_9BACT</name>
<evidence type="ECO:0000256" key="2">
    <source>
        <dbReference type="ARBA" id="ARBA00018911"/>
    </source>
</evidence>
<comment type="similarity">
    <text evidence="1">Belongs to the Nudix hydrolase family.</text>
</comment>
<gene>
    <name evidence="7" type="ORF">A3B25_00465</name>
</gene>
<dbReference type="Proteomes" id="UP000179106">
    <property type="component" value="Unassembled WGS sequence"/>
</dbReference>
<keyword evidence="4" id="KW-0378">Hydrolase</keyword>
<organism evidence="7 8">
    <name type="scientific">Candidatus Ryanbacteria bacterium RIFCSPLOWO2_01_FULL_48_26</name>
    <dbReference type="NCBI Taxonomy" id="1802126"/>
    <lineage>
        <taxon>Bacteria</taxon>
        <taxon>Candidatus Ryaniibacteriota</taxon>
    </lineage>
</organism>
<keyword evidence="3" id="KW-0547">Nucleotide-binding</keyword>
<evidence type="ECO:0000256" key="5">
    <source>
        <dbReference type="ARBA" id="ARBA00032644"/>
    </source>
</evidence>
<comment type="caution">
    <text evidence="7">The sequence shown here is derived from an EMBL/GenBank/DDBJ whole genome shotgun (WGS) entry which is preliminary data.</text>
</comment>
<evidence type="ECO:0000256" key="4">
    <source>
        <dbReference type="ARBA" id="ARBA00022801"/>
    </source>
</evidence>
<dbReference type="InterPro" id="IPR015797">
    <property type="entry name" value="NUDIX_hydrolase-like_dom_sf"/>
</dbReference>
<dbReference type="InterPro" id="IPR020084">
    <property type="entry name" value="NUDIX_hydrolase_CS"/>
</dbReference>
<dbReference type="InterPro" id="IPR051325">
    <property type="entry name" value="Nudix_hydrolase_domain"/>
</dbReference>
<dbReference type="GO" id="GO:0006167">
    <property type="term" value="P:AMP biosynthetic process"/>
    <property type="evidence" value="ECO:0007669"/>
    <property type="project" value="TreeGrafter"/>
</dbReference>
<dbReference type="PROSITE" id="PS00893">
    <property type="entry name" value="NUDIX_BOX"/>
    <property type="match status" value="1"/>
</dbReference>
<dbReference type="Pfam" id="PF00293">
    <property type="entry name" value="NUDIX"/>
    <property type="match status" value="1"/>
</dbReference>
<reference evidence="7 8" key="1">
    <citation type="journal article" date="2016" name="Nat. Commun.">
        <title>Thousands of microbial genomes shed light on interconnected biogeochemical processes in an aquifer system.</title>
        <authorList>
            <person name="Anantharaman K."/>
            <person name="Brown C.T."/>
            <person name="Hug L.A."/>
            <person name="Sharon I."/>
            <person name="Castelle C.J."/>
            <person name="Probst A.J."/>
            <person name="Thomas B.C."/>
            <person name="Singh A."/>
            <person name="Wilkins M.J."/>
            <person name="Karaoz U."/>
            <person name="Brodie E.L."/>
            <person name="Williams K.H."/>
            <person name="Hubbard S.S."/>
            <person name="Banfield J.F."/>
        </authorList>
    </citation>
    <scope>NUCLEOTIDE SEQUENCE [LARGE SCALE GENOMIC DNA]</scope>
</reference>
<sequence>MKKEISAGIIVFRRTQEGPKFLLLYHGHNYWNFAKGKIEKEEDSLAAALREVREETGLANQDIRLIKDFKAHERFYFKRQGQQVFKIVIFYLAETRTVDIKVSSEHEGYGWFLIRDAKNILGKYKDSQRVFRQAYEFLRTRARRPNA</sequence>
<dbReference type="CDD" id="cd03428">
    <property type="entry name" value="NUDIX_Ap4A_Nudt2"/>
    <property type="match status" value="1"/>
</dbReference>
<dbReference type="PANTHER" id="PTHR21340">
    <property type="entry name" value="DIADENOSINE 5,5-P1,P4-TETRAPHOSPHATE PYROPHOSPHOHYDROLASE MUTT"/>
    <property type="match status" value="1"/>
</dbReference>
<accession>A0A1G2GTN0</accession>
<dbReference type="STRING" id="1802126.A3B25_00465"/>
<evidence type="ECO:0000259" key="6">
    <source>
        <dbReference type="PROSITE" id="PS51462"/>
    </source>
</evidence>
<protein>
    <recommendedName>
        <fullName evidence="2">Bis(5'-nucleosyl)-tetraphosphatase [asymmetrical]</fullName>
    </recommendedName>
    <alternativeName>
        <fullName evidence="5">Diadenosine 5',5'''-P1,P4-tetraphosphate asymmetrical hydrolase</fullName>
    </alternativeName>
</protein>
<dbReference type="InterPro" id="IPR000086">
    <property type="entry name" value="NUDIX_hydrolase_dom"/>
</dbReference>
<feature type="domain" description="Nudix hydrolase" evidence="6">
    <location>
        <begin position="2"/>
        <end position="135"/>
    </location>
</feature>
<dbReference type="InterPro" id="IPR003565">
    <property type="entry name" value="Tetra_PHTase"/>
</dbReference>
<evidence type="ECO:0000313" key="8">
    <source>
        <dbReference type="Proteomes" id="UP000179106"/>
    </source>
</evidence>
<proteinExistence type="inferred from homology"/>
<evidence type="ECO:0000256" key="3">
    <source>
        <dbReference type="ARBA" id="ARBA00022741"/>
    </source>
</evidence>
<dbReference type="PROSITE" id="PS51462">
    <property type="entry name" value="NUDIX"/>
    <property type="match status" value="1"/>
</dbReference>
<dbReference type="GO" id="GO:0000166">
    <property type="term" value="F:nucleotide binding"/>
    <property type="evidence" value="ECO:0007669"/>
    <property type="project" value="UniProtKB-KW"/>
</dbReference>
<dbReference type="GO" id="GO:0004081">
    <property type="term" value="F:bis(5'-nucleosyl)-tetraphosphatase (asymmetrical) activity"/>
    <property type="evidence" value="ECO:0007669"/>
    <property type="project" value="TreeGrafter"/>
</dbReference>
<evidence type="ECO:0000313" key="7">
    <source>
        <dbReference type="EMBL" id="OGZ53563.1"/>
    </source>
</evidence>
<dbReference type="PANTHER" id="PTHR21340:SF0">
    <property type="entry name" value="BIS(5'-NUCLEOSYL)-TETRAPHOSPHATASE [ASYMMETRICAL]"/>
    <property type="match status" value="1"/>
</dbReference>